<keyword evidence="6 13" id="KW-0418">Kinase</keyword>
<evidence type="ECO:0000256" key="6">
    <source>
        <dbReference type="ARBA" id="ARBA00022777"/>
    </source>
</evidence>
<evidence type="ECO:0000256" key="2">
    <source>
        <dbReference type="ARBA" id="ARBA00012438"/>
    </source>
</evidence>
<dbReference type="InterPro" id="IPR003594">
    <property type="entry name" value="HATPase_dom"/>
</dbReference>
<dbReference type="InterPro" id="IPR036890">
    <property type="entry name" value="HATPase_C_sf"/>
</dbReference>
<name>A0A1W1XHI2_9CLOT</name>
<evidence type="ECO:0000256" key="7">
    <source>
        <dbReference type="ARBA" id="ARBA00022840"/>
    </source>
</evidence>
<dbReference type="EMBL" id="FWXH01000005">
    <property type="protein sequence ID" value="SMC23410.1"/>
    <property type="molecule type" value="Genomic_DNA"/>
</dbReference>
<dbReference type="PANTHER" id="PTHR24421">
    <property type="entry name" value="NITRATE/NITRITE SENSOR PROTEIN NARX-RELATED"/>
    <property type="match status" value="1"/>
</dbReference>
<dbReference type="InterPro" id="IPR011712">
    <property type="entry name" value="Sig_transdc_His_kin_sub3_dim/P"/>
</dbReference>
<dbReference type="Pfam" id="PF07730">
    <property type="entry name" value="HisKA_3"/>
    <property type="match status" value="1"/>
</dbReference>
<organism evidence="13 14">
    <name type="scientific">Clostridium acidisoli DSM 12555</name>
    <dbReference type="NCBI Taxonomy" id="1121291"/>
    <lineage>
        <taxon>Bacteria</taxon>
        <taxon>Bacillati</taxon>
        <taxon>Bacillota</taxon>
        <taxon>Clostridia</taxon>
        <taxon>Eubacteriales</taxon>
        <taxon>Clostridiaceae</taxon>
        <taxon>Clostridium</taxon>
    </lineage>
</organism>
<feature type="transmembrane region" description="Helical" evidence="10">
    <location>
        <begin position="186"/>
        <end position="204"/>
    </location>
</feature>
<feature type="transmembrane region" description="Helical" evidence="10">
    <location>
        <begin position="103"/>
        <end position="126"/>
    </location>
</feature>
<dbReference type="AlphaFoldDB" id="A0A1W1XHI2"/>
<dbReference type="Gene3D" id="3.30.565.10">
    <property type="entry name" value="Histidine kinase-like ATPase, C-terminal domain"/>
    <property type="match status" value="1"/>
</dbReference>
<evidence type="ECO:0000256" key="5">
    <source>
        <dbReference type="ARBA" id="ARBA00022741"/>
    </source>
</evidence>
<sequence>MNGRGIMESNRNLNYISLFMIFINFTIIVFISGIMAITLYKISLGFMARDFLDQITVIPWKPQNITIVAIGAYIILIALIMLKKKYIDSFLKWQTAALLLGEIFLSVAIMTALNMSYNGIVLFIIADLVTNTKDKGNKIIFLVLMIIIYMLSVYDFISLKIKMVSFESFLFYYNANMRSYLMELKSLLSTINVIVFIVYMIVLIQDQMRENEKITSLNKKLNLANEKLEVMNVQLKDYAAKIESMAETRERNRLAREIHDTLGHALTGISVGIDACLTTIDISTETTKKQLNVIAEVARQAIKDVRRSVKKLRPDALESSSLEDALNNMILQISKATKAKIFFNSNIKSLKFEHDEEDTIYRIVQEGITNAIRHGHATEIYTSMIRRYKQLNITISDNGGGCTNIKKGFGLKHIEERVKLLNGTLEYEGSDGFLITVNIPIRWGDESD</sequence>
<dbReference type="CDD" id="cd16917">
    <property type="entry name" value="HATPase_UhpB-NarQ-NarX-like"/>
    <property type="match status" value="1"/>
</dbReference>
<keyword evidence="14" id="KW-1185">Reference proteome</keyword>
<evidence type="ECO:0000313" key="14">
    <source>
        <dbReference type="Proteomes" id="UP000192468"/>
    </source>
</evidence>
<dbReference type="SUPFAM" id="SSF55874">
    <property type="entry name" value="ATPase domain of HSP90 chaperone/DNA topoisomerase II/histidine kinase"/>
    <property type="match status" value="1"/>
</dbReference>
<dbReference type="Proteomes" id="UP000192468">
    <property type="component" value="Unassembled WGS sequence"/>
</dbReference>
<feature type="domain" description="Histidine kinase/HSP90-like ATPase" evidence="11">
    <location>
        <begin position="357"/>
        <end position="440"/>
    </location>
</feature>
<reference evidence="13 14" key="1">
    <citation type="submission" date="2017-04" db="EMBL/GenBank/DDBJ databases">
        <authorList>
            <person name="Afonso C.L."/>
            <person name="Miller P.J."/>
            <person name="Scott M.A."/>
            <person name="Spackman E."/>
            <person name="Goraichik I."/>
            <person name="Dimitrov K.M."/>
            <person name="Suarez D.L."/>
            <person name="Swayne D.E."/>
        </authorList>
    </citation>
    <scope>NUCLEOTIDE SEQUENCE [LARGE SCALE GENOMIC DNA]</scope>
    <source>
        <strain evidence="13 14">DSM 12555</strain>
    </source>
</reference>
<gene>
    <name evidence="13" type="ORF">SAMN02745134_01910</name>
</gene>
<keyword evidence="5" id="KW-0547">Nucleotide-binding</keyword>
<dbReference type="InterPro" id="IPR050482">
    <property type="entry name" value="Sensor_HK_TwoCompSys"/>
</dbReference>
<feature type="transmembrane region" description="Helical" evidence="10">
    <location>
        <begin position="62"/>
        <end position="82"/>
    </location>
</feature>
<keyword evidence="10" id="KW-0472">Membrane</keyword>
<dbReference type="GO" id="GO:0046983">
    <property type="term" value="F:protein dimerization activity"/>
    <property type="evidence" value="ECO:0007669"/>
    <property type="project" value="InterPro"/>
</dbReference>
<keyword evidence="7" id="KW-0067">ATP-binding</keyword>
<keyword evidence="3" id="KW-0597">Phosphoprotein</keyword>
<keyword evidence="10" id="KW-0812">Transmembrane</keyword>
<feature type="domain" description="Signal transduction histidine kinase subgroup 3 dimerisation and phosphoacceptor" evidence="12">
    <location>
        <begin position="250"/>
        <end position="317"/>
    </location>
</feature>
<proteinExistence type="predicted"/>
<dbReference type="EC" id="2.7.13.3" evidence="2"/>
<dbReference type="GO" id="GO:0005524">
    <property type="term" value="F:ATP binding"/>
    <property type="evidence" value="ECO:0007669"/>
    <property type="project" value="UniProtKB-KW"/>
</dbReference>
<keyword evidence="10" id="KW-1133">Transmembrane helix</keyword>
<evidence type="ECO:0000259" key="12">
    <source>
        <dbReference type="Pfam" id="PF07730"/>
    </source>
</evidence>
<feature type="transmembrane region" description="Helical" evidence="10">
    <location>
        <begin position="12"/>
        <end position="42"/>
    </location>
</feature>
<dbReference type="GO" id="GO:0000155">
    <property type="term" value="F:phosphorelay sensor kinase activity"/>
    <property type="evidence" value="ECO:0007669"/>
    <property type="project" value="InterPro"/>
</dbReference>
<dbReference type="GO" id="GO:0016020">
    <property type="term" value="C:membrane"/>
    <property type="evidence" value="ECO:0007669"/>
    <property type="project" value="InterPro"/>
</dbReference>
<evidence type="ECO:0000256" key="10">
    <source>
        <dbReference type="SAM" id="Phobius"/>
    </source>
</evidence>
<evidence type="ECO:0000259" key="11">
    <source>
        <dbReference type="Pfam" id="PF02518"/>
    </source>
</evidence>
<evidence type="ECO:0000313" key="13">
    <source>
        <dbReference type="EMBL" id="SMC23410.1"/>
    </source>
</evidence>
<keyword evidence="4" id="KW-0808">Transferase</keyword>
<dbReference type="STRING" id="1121291.SAMN02745134_01910"/>
<accession>A0A1W1XHI2</accession>
<keyword evidence="9" id="KW-0175">Coiled coil</keyword>
<evidence type="ECO:0000256" key="1">
    <source>
        <dbReference type="ARBA" id="ARBA00000085"/>
    </source>
</evidence>
<feature type="transmembrane region" description="Helical" evidence="10">
    <location>
        <begin position="138"/>
        <end position="157"/>
    </location>
</feature>
<feature type="coiled-coil region" evidence="9">
    <location>
        <begin position="214"/>
        <end position="241"/>
    </location>
</feature>
<dbReference type="Pfam" id="PF02518">
    <property type="entry name" value="HATPase_c"/>
    <property type="match status" value="1"/>
</dbReference>
<comment type="catalytic activity">
    <reaction evidence="1">
        <text>ATP + protein L-histidine = ADP + protein N-phospho-L-histidine.</text>
        <dbReference type="EC" id="2.7.13.3"/>
    </reaction>
</comment>
<evidence type="ECO:0000256" key="8">
    <source>
        <dbReference type="ARBA" id="ARBA00023012"/>
    </source>
</evidence>
<protein>
    <recommendedName>
        <fullName evidence="2">histidine kinase</fullName>
        <ecNumber evidence="2">2.7.13.3</ecNumber>
    </recommendedName>
</protein>
<keyword evidence="8" id="KW-0902">Two-component regulatory system</keyword>
<dbReference type="PANTHER" id="PTHR24421:SF10">
    <property type="entry name" value="NITRATE_NITRITE SENSOR PROTEIN NARQ"/>
    <property type="match status" value="1"/>
</dbReference>
<evidence type="ECO:0000256" key="9">
    <source>
        <dbReference type="SAM" id="Coils"/>
    </source>
</evidence>
<evidence type="ECO:0000256" key="4">
    <source>
        <dbReference type="ARBA" id="ARBA00022679"/>
    </source>
</evidence>
<evidence type="ECO:0000256" key="3">
    <source>
        <dbReference type="ARBA" id="ARBA00022553"/>
    </source>
</evidence>
<dbReference type="Gene3D" id="1.20.5.1930">
    <property type="match status" value="1"/>
</dbReference>